<dbReference type="EMBL" id="JADCUA010000025">
    <property type="protein sequence ID" value="KAH9831547.1"/>
    <property type="molecule type" value="Genomic_DNA"/>
</dbReference>
<comment type="caution">
    <text evidence="3">The sequence shown here is derived from an EMBL/GenBank/DDBJ whole genome shotgun (WGS) entry which is preliminary data.</text>
</comment>
<evidence type="ECO:0000313" key="3">
    <source>
        <dbReference type="EMBL" id="KAH9831547.1"/>
    </source>
</evidence>
<feature type="transmembrane region" description="Helical" evidence="2">
    <location>
        <begin position="157"/>
        <end position="180"/>
    </location>
</feature>
<dbReference type="Proteomes" id="UP000814176">
    <property type="component" value="Unassembled WGS sequence"/>
</dbReference>
<sequence>MTVQKEFFPSARTSVQYASYVSESFTVTSVDLRHSQPYTTPSFPFSSHPIYGGLPSSSTPSSGSPFDVSRRQPAHVPTSRRELAIIDDTHKRRARKHPSFGVLRRILWAIALALADYIAHGTVYALLSGAAALVCTSAGYIFLMSREPYKSSNRETILCVSSIGGAAIGFAIFTFCWGLTQVERRWMRRHDPADGVEHRLGEAIMPLGLLCGVAVGGLLGAYAGACFLGSGLDGGLNEAHAFRLGAAGFMTVLEGLVLLVFVELYARRALGLSDESGEERKYLNLSRSHPKVICQIWQPRIWK</sequence>
<evidence type="ECO:0000256" key="1">
    <source>
        <dbReference type="SAM" id="MobiDB-lite"/>
    </source>
</evidence>
<feature type="compositionally biased region" description="Low complexity" evidence="1">
    <location>
        <begin position="55"/>
        <end position="65"/>
    </location>
</feature>
<feature type="transmembrane region" description="Helical" evidence="2">
    <location>
        <begin position="204"/>
        <end position="229"/>
    </location>
</feature>
<keyword evidence="2" id="KW-1133">Transmembrane helix</keyword>
<feature type="region of interest" description="Disordered" evidence="1">
    <location>
        <begin position="55"/>
        <end position="77"/>
    </location>
</feature>
<reference evidence="3 4" key="1">
    <citation type="journal article" date="2021" name="Environ. Microbiol.">
        <title>Gene family expansions and transcriptome signatures uncover fungal adaptations to wood decay.</title>
        <authorList>
            <person name="Hage H."/>
            <person name="Miyauchi S."/>
            <person name="Viragh M."/>
            <person name="Drula E."/>
            <person name="Min B."/>
            <person name="Chaduli D."/>
            <person name="Navarro D."/>
            <person name="Favel A."/>
            <person name="Norest M."/>
            <person name="Lesage-Meessen L."/>
            <person name="Balint B."/>
            <person name="Merenyi Z."/>
            <person name="de Eugenio L."/>
            <person name="Morin E."/>
            <person name="Martinez A.T."/>
            <person name="Baldrian P."/>
            <person name="Stursova M."/>
            <person name="Martinez M.J."/>
            <person name="Novotny C."/>
            <person name="Magnuson J.K."/>
            <person name="Spatafora J.W."/>
            <person name="Maurice S."/>
            <person name="Pangilinan J."/>
            <person name="Andreopoulos W."/>
            <person name="LaButti K."/>
            <person name="Hundley H."/>
            <person name="Na H."/>
            <person name="Kuo A."/>
            <person name="Barry K."/>
            <person name="Lipzen A."/>
            <person name="Henrissat B."/>
            <person name="Riley R."/>
            <person name="Ahrendt S."/>
            <person name="Nagy L.G."/>
            <person name="Grigoriev I.V."/>
            <person name="Martin F."/>
            <person name="Rosso M.N."/>
        </authorList>
    </citation>
    <scope>NUCLEOTIDE SEQUENCE [LARGE SCALE GENOMIC DNA]</scope>
    <source>
        <strain evidence="3 4">CIRM-BRFM 1785</strain>
    </source>
</reference>
<evidence type="ECO:0000313" key="4">
    <source>
        <dbReference type="Proteomes" id="UP000814176"/>
    </source>
</evidence>
<dbReference type="RefSeq" id="XP_047774661.1">
    <property type="nucleotide sequence ID" value="XM_047921795.1"/>
</dbReference>
<keyword evidence="2" id="KW-0812">Transmembrane</keyword>
<accession>A0ABQ8K3T2</accession>
<feature type="transmembrane region" description="Helical" evidence="2">
    <location>
        <begin position="125"/>
        <end position="145"/>
    </location>
</feature>
<organism evidence="3 4">
    <name type="scientific">Rhodofomes roseus</name>
    <dbReference type="NCBI Taxonomy" id="34475"/>
    <lineage>
        <taxon>Eukaryota</taxon>
        <taxon>Fungi</taxon>
        <taxon>Dikarya</taxon>
        <taxon>Basidiomycota</taxon>
        <taxon>Agaricomycotina</taxon>
        <taxon>Agaricomycetes</taxon>
        <taxon>Polyporales</taxon>
        <taxon>Rhodofomes</taxon>
    </lineage>
</organism>
<evidence type="ECO:0000256" key="2">
    <source>
        <dbReference type="SAM" id="Phobius"/>
    </source>
</evidence>
<name>A0ABQ8K3T2_9APHY</name>
<protein>
    <submittedName>
        <fullName evidence="3">Uncharacterized protein</fullName>
    </submittedName>
</protein>
<feature type="transmembrane region" description="Helical" evidence="2">
    <location>
        <begin position="241"/>
        <end position="262"/>
    </location>
</feature>
<keyword evidence="4" id="KW-1185">Reference proteome</keyword>
<proteinExistence type="predicted"/>
<gene>
    <name evidence="3" type="ORF">C8Q71DRAFT_726739</name>
</gene>
<dbReference type="GeneID" id="72002527"/>
<keyword evidence="2" id="KW-0472">Membrane</keyword>